<proteinExistence type="predicted"/>
<evidence type="ECO:0000256" key="1">
    <source>
        <dbReference type="SAM" id="MobiDB-lite"/>
    </source>
</evidence>
<comment type="caution">
    <text evidence="2">The sequence shown here is derived from an EMBL/GenBank/DDBJ whole genome shotgun (WGS) entry which is preliminary data.</text>
</comment>
<name>A0A402B6K6_9CHLR</name>
<dbReference type="Proteomes" id="UP000287171">
    <property type="component" value="Unassembled WGS sequence"/>
</dbReference>
<feature type="region of interest" description="Disordered" evidence="1">
    <location>
        <begin position="22"/>
        <end position="85"/>
    </location>
</feature>
<accession>A0A402B6K6</accession>
<sequence length="85" mass="8964">MSKVLASTLSNFVCGVVRPLRRREGGELPGAQPPSPQSRGSPPLASPLFQQMEDDKDTAPDPPVRGLATPCIPAFPAKGGWHTTS</sequence>
<evidence type="ECO:0000313" key="3">
    <source>
        <dbReference type="Proteomes" id="UP000287171"/>
    </source>
</evidence>
<protein>
    <submittedName>
        <fullName evidence="2">Uncharacterized protein</fullName>
    </submittedName>
</protein>
<reference evidence="3" key="1">
    <citation type="submission" date="2018-12" db="EMBL/GenBank/DDBJ databases">
        <title>Tengunoibacter tsumagoiensis gen. nov., sp. nov., Dictyobacter kobayashii sp. nov., D. alpinus sp. nov., and D. joshuensis sp. nov. and description of Dictyobacteraceae fam. nov. within the order Ktedonobacterales isolated from Tengu-no-mugimeshi.</title>
        <authorList>
            <person name="Wang C.M."/>
            <person name="Zheng Y."/>
            <person name="Sakai Y."/>
            <person name="Toyoda A."/>
            <person name="Minakuchi Y."/>
            <person name="Abe K."/>
            <person name="Yokota A."/>
            <person name="Yabe S."/>
        </authorList>
    </citation>
    <scope>NUCLEOTIDE SEQUENCE [LARGE SCALE GENOMIC DNA]</scope>
    <source>
        <strain evidence="3">Uno16</strain>
    </source>
</reference>
<dbReference type="AlphaFoldDB" id="A0A402B6K6"/>
<dbReference type="EMBL" id="BIFT01000001">
    <property type="protein sequence ID" value="GCE26960.1"/>
    <property type="molecule type" value="Genomic_DNA"/>
</dbReference>
<gene>
    <name evidence="2" type="ORF">KDA_24440</name>
</gene>
<keyword evidence="3" id="KW-1185">Reference proteome</keyword>
<organism evidence="2 3">
    <name type="scientific">Dictyobacter alpinus</name>
    <dbReference type="NCBI Taxonomy" id="2014873"/>
    <lineage>
        <taxon>Bacteria</taxon>
        <taxon>Bacillati</taxon>
        <taxon>Chloroflexota</taxon>
        <taxon>Ktedonobacteria</taxon>
        <taxon>Ktedonobacterales</taxon>
        <taxon>Dictyobacteraceae</taxon>
        <taxon>Dictyobacter</taxon>
    </lineage>
</organism>
<evidence type="ECO:0000313" key="2">
    <source>
        <dbReference type="EMBL" id="GCE26960.1"/>
    </source>
</evidence>